<dbReference type="InterPro" id="IPR045865">
    <property type="entry name" value="ACT-like_dom_sf"/>
</dbReference>
<dbReference type="GO" id="GO:0009089">
    <property type="term" value="P:lysine biosynthetic process via diaminopimelate"/>
    <property type="evidence" value="ECO:0007669"/>
    <property type="project" value="UniProtKB-UniPathway"/>
</dbReference>
<evidence type="ECO:0000256" key="11">
    <source>
        <dbReference type="ARBA" id="ARBA00022679"/>
    </source>
</evidence>
<dbReference type="UniPathway" id="UPA00050">
    <property type="reaction ID" value="UER00063"/>
</dbReference>
<evidence type="ECO:0000256" key="20">
    <source>
        <dbReference type="ARBA" id="ARBA00023053"/>
    </source>
</evidence>
<dbReference type="AlphaFoldDB" id="A0A1M5KQ94"/>
<dbReference type="Gene3D" id="3.30.360.10">
    <property type="entry name" value="Dihydrodipicolinate Reductase, domain 2"/>
    <property type="match status" value="1"/>
</dbReference>
<dbReference type="InterPro" id="IPR005106">
    <property type="entry name" value="Asp/hSer_DH_NAD-bd"/>
</dbReference>
<keyword evidence="17" id="KW-0521">NADP</keyword>
<dbReference type="GO" id="GO:0009088">
    <property type="term" value="P:threonine biosynthetic process"/>
    <property type="evidence" value="ECO:0007669"/>
    <property type="project" value="UniProtKB-UniPathway"/>
</dbReference>
<dbReference type="UniPathway" id="UPA00051">
    <property type="reaction ID" value="UER00462"/>
</dbReference>
<comment type="subunit">
    <text evidence="9">Homotetramer.</text>
</comment>
<comment type="pathway">
    <text evidence="5">Amino-acid biosynthesis; L-methionine biosynthesis via de novo pathway; L-homoserine from L-aspartate: step 3/3.</text>
</comment>
<dbReference type="InterPro" id="IPR002912">
    <property type="entry name" value="ACT_dom"/>
</dbReference>
<dbReference type="Gene3D" id="1.20.120.1320">
    <property type="entry name" value="Aspartokinase, catalytic domain"/>
    <property type="match status" value="1"/>
</dbReference>
<keyword evidence="15 30" id="KW-0418">Kinase</keyword>
<comment type="pathway">
    <text evidence="4">Amino-acid biosynthesis; L-threonine biosynthesis; L-threonine from L-aspartate: step 3/5.</text>
</comment>
<comment type="catalytic activity">
    <reaction evidence="26">
        <text>L-homoserine + NADP(+) = L-aspartate 4-semialdehyde + NADPH + H(+)</text>
        <dbReference type="Rhea" id="RHEA:15761"/>
        <dbReference type="ChEBI" id="CHEBI:15378"/>
        <dbReference type="ChEBI" id="CHEBI:57476"/>
        <dbReference type="ChEBI" id="CHEBI:57783"/>
        <dbReference type="ChEBI" id="CHEBI:58349"/>
        <dbReference type="ChEBI" id="CHEBI:537519"/>
        <dbReference type="EC" id="1.1.1.3"/>
    </reaction>
    <physiologicalReaction direction="right-to-left" evidence="26">
        <dbReference type="Rhea" id="RHEA:15763"/>
    </physiologicalReaction>
</comment>
<name>A0A1M5KQ94_9BACT</name>
<evidence type="ECO:0000256" key="18">
    <source>
        <dbReference type="ARBA" id="ARBA00023002"/>
    </source>
</evidence>
<evidence type="ECO:0000259" key="29">
    <source>
        <dbReference type="PROSITE" id="PS51671"/>
    </source>
</evidence>
<keyword evidence="14" id="KW-0547">Nucleotide-binding</keyword>
<feature type="domain" description="ACT" evidence="29">
    <location>
        <begin position="397"/>
        <end position="467"/>
    </location>
</feature>
<dbReference type="Pfam" id="PF00742">
    <property type="entry name" value="Homoserine_dh"/>
    <property type="match status" value="1"/>
</dbReference>
<accession>A0A1M5KQ94</accession>
<evidence type="ECO:0000313" key="30">
    <source>
        <dbReference type="EMBL" id="SHG54353.1"/>
    </source>
</evidence>
<evidence type="ECO:0000256" key="17">
    <source>
        <dbReference type="ARBA" id="ARBA00022857"/>
    </source>
</evidence>
<dbReference type="InterPro" id="IPR049638">
    <property type="entry name" value="AK-HD"/>
</dbReference>
<evidence type="ECO:0000256" key="27">
    <source>
        <dbReference type="ARBA" id="ARBA00049031"/>
    </source>
</evidence>
<dbReference type="GO" id="GO:0050661">
    <property type="term" value="F:NADP binding"/>
    <property type="evidence" value="ECO:0007669"/>
    <property type="project" value="InterPro"/>
</dbReference>
<dbReference type="SUPFAM" id="SSF51735">
    <property type="entry name" value="NAD(P)-binding Rossmann-fold domains"/>
    <property type="match status" value="1"/>
</dbReference>
<dbReference type="Gene3D" id="3.40.50.720">
    <property type="entry name" value="NAD(P)-binding Rossmann-like Domain"/>
    <property type="match status" value="1"/>
</dbReference>
<dbReference type="Gene3D" id="3.40.1160.10">
    <property type="entry name" value="Acetylglutamate kinase-like"/>
    <property type="match status" value="1"/>
</dbReference>
<comment type="cofactor">
    <cofactor evidence="1">
        <name>a metal cation</name>
        <dbReference type="ChEBI" id="CHEBI:25213"/>
    </cofactor>
</comment>
<feature type="coiled-coil region" evidence="28">
    <location>
        <begin position="57"/>
        <end position="84"/>
    </location>
</feature>
<dbReference type="PANTHER" id="PTHR43070:SF5">
    <property type="entry name" value="HOMOSERINE DEHYDROGENASE"/>
    <property type="match status" value="1"/>
</dbReference>
<dbReference type="EMBL" id="FQWQ01000001">
    <property type="protein sequence ID" value="SHG54353.1"/>
    <property type="molecule type" value="Genomic_DNA"/>
</dbReference>
<evidence type="ECO:0000256" key="3">
    <source>
        <dbReference type="ARBA" id="ARBA00004986"/>
    </source>
</evidence>
<dbReference type="PANTHER" id="PTHR43070">
    <property type="match status" value="1"/>
</dbReference>
<sequence>MKVLKFGGSSVATPARIQSVIEIVKPLLTGDIAIVFSAFGGVTDGLIQVSHLALQGNLEYKTKLAELEKRHLEAVRELINIQRQSGILAQVKFMMNELEDVLHGVYLVKERTPRTLDYVMSFGERLSAYIIAEAFKDRGHAAEFLDARKVIRTDGHFGYAKVDFVTTNKLIAEYFKHHQDVQIITGFVATSESGETTTLGRSGSDYTAAIFAGALHATDLEIWTDVDGMMTADPRKVKKAFTVPQMSYEEAMELSHFGAKVIFPATMQPAMVNKIPIWIKNTFNPTFEGTVIHAESKNGKMIKGISSMNGVSLLSLQGSGLLGVVGASMRLFATLARENVNVILISQASSEHSICFAVENEYAHRAKAAIEKEFQYEIRNEEIDEIPVETDLSIVAVVGDGMKHSPGTSGRMFSALGKNGVNVVAIAQGSSERNISAVIPQVDAAKALNALHEAFFLSDRKLLNVYLVGTGLIGKALLAMINEQFAKLAKENRLEVNVVAVANSRKMLFEEDGLTLTTAVDRLVKEGEDMSMQAFYDKMLSLNLPNSIFVDCTSSPDVTAFYEAILSANVSIVTPNKKANSSSMEEYQKLKATAFQRGAKFLYETNVGAGLPVINTMNDLLLSGDKVLRIEAVLSGTLNYIFSSFEEGTKFSDVVKEAKAKGYTEPDPRDDLNGMDVARKILILSRETGLSMELGDIKVENLVPESCQGDISIDEFMKRLEKHDAEFEALRKKAADKNQKLRYMAVLDNGVVKIQLGSVEGKHPFYSLSGSDNIILLTTERYHDRPMVIRGPGAGAEVTAAGVFADVIRIGHYAK</sequence>
<evidence type="ECO:0000256" key="1">
    <source>
        <dbReference type="ARBA" id="ARBA00001920"/>
    </source>
</evidence>
<comment type="pathway">
    <text evidence="3">Amino-acid biosynthesis; L-methionine biosynthesis via de novo pathway; L-homoserine from L-aspartate: step 1/3.</text>
</comment>
<evidence type="ECO:0000256" key="15">
    <source>
        <dbReference type="ARBA" id="ARBA00022777"/>
    </source>
</evidence>
<keyword evidence="11" id="KW-0808">Transferase</keyword>
<dbReference type="Pfam" id="PF00696">
    <property type="entry name" value="AA_kinase"/>
    <property type="match status" value="1"/>
</dbReference>
<keyword evidence="13" id="KW-0479">Metal-binding</keyword>
<evidence type="ECO:0000256" key="25">
    <source>
        <dbReference type="ARBA" id="ARBA00048561"/>
    </source>
</evidence>
<evidence type="ECO:0000256" key="14">
    <source>
        <dbReference type="ARBA" id="ARBA00022741"/>
    </source>
</evidence>
<gene>
    <name evidence="30" type="ORF">SAMN04488109_0749</name>
</gene>
<dbReference type="OrthoDB" id="9799110at2"/>
<dbReference type="GO" id="GO:0005524">
    <property type="term" value="F:ATP binding"/>
    <property type="evidence" value="ECO:0007669"/>
    <property type="project" value="UniProtKB-KW"/>
</dbReference>
<dbReference type="GO" id="GO:0046872">
    <property type="term" value="F:metal ion binding"/>
    <property type="evidence" value="ECO:0007669"/>
    <property type="project" value="UniProtKB-KW"/>
</dbReference>
<keyword evidence="10" id="KW-0028">Amino-acid biosynthesis</keyword>
<keyword evidence="12" id="KW-0791">Threonine biosynthesis</keyword>
<evidence type="ECO:0000256" key="4">
    <source>
        <dbReference type="ARBA" id="ARBA00005056"/>
    </source>
</evidence>
<keyword evidence="22" id="KW-0486">Methionine biosynthesis</keyword>
<dbReference type="PROSITE" id="PS51671">
    <property type="entry name" value="ACT"/>
    <property type="match status" value="1"/>
</dbReference>
<dbReference type="Proteomes" id="UP000184212">
    <property type="component" value="Unassembled WGS sequence"/>
</dbReference>
<comment type="similarity">
    <text evidence="7">In the C-terminal section; belongs to the homoserine dehydrogenase family.</text>
</comment>
<dbReference type="NCBIfam" id="TIGR00657">
    <property type="entry name" value="asp_kinases"/>
    <property type="match status" value="1"/>
</dbReference>
<feature type="coiled-coil region" evidence="28">
    <location>
        <begin position="713"/>
        <end position="740"/>
    </location>
</feature>
<evidence type="ECO:0000256" key="5">
    <source>
        <dbReference type="ARBA" id="ARBA00005062"/>
    </source>
</evidence>
<dbReference type="GO" id="GO:0009086">
    <property type="term" value="P:methionine biosynthetic process"/>
    <property type="evidence" value="ECO:0007669"/>
    <property type="project" value="UniProtKB-KW"/>
</dbReference>
<dbReference type="GO" id="GO:0004412">
    <property type="term" value="F:homoserine dehydrogenase activity"/>
    <property type="evidence" value="ECO:0007669"/>
    <property type="project" value="UniProtKB-EC"/>
</dbReference>
<keyword evidence="28" id="KW-0175">Coiled coil</keyword>
<dbReference type="UniPathway" id="UPA00034">
    <property type="reaction ID" value="UER00015"/>
</dbReference>
<comment type="catalytic activity">
    <reaction evidence="27">
        <text>L-homoserine + NAD(+) = L-aspartate 4-semialdehyde + NADH + H(+)</text>
        <dbReference type="Rhea" id="RHEA:15757"/>
        <dbReference type="ChEBI" id="CHEBI:15378"/>
        <dbReference type="ChEBI" id="CHEBI:57476"/>
        <dbReference type="ChEBI" id="CHEBI:57540"/>
        <dbReference type="ChEBI" id="CHEBI:57945"/>
        <dbReference type="ChEBI" id="CHEBI:537519"/>
        <dbReference type="EC" id="1.1.1.3"/>
    </reaction>
    <physiologicalReaction direction="right-to-left" evidence="27">
        <dbReference type="Rhea" id="RHEA:15759"/>
    </physiologicalReaction>
</comment>
<reference evidence="30 31" key="1">
    <citation type="submission" date="2016-11" db="EMBL/GenBank/DDBJ databases">
        <authorList>
            <person name="Jaros S."/>
            <person name="Januszkiewicz K."/>
            <person name="Wedrychowicz H."/>
        </authorList>
    </citation>
    <scope>NUCLEOTIDE SEQUENCE [LARGE SCALE GENOMIC DNA]</scope>
    <source>
        <strain evidence="30 31">DSM 24574</strain>
    </source>
</reference>
<dbReference type="FunFam" id="3.30.360.10:FF:000006">
    <property type="entry name" value="Bifunctional aspartokinase/homoserine dehydrogenase"/>
    <property type="match status" value="1"/>
</dbReference>
<dbReference type="InterPro" id="IPR011147">
    <property type="entry name" value="Bifunc_Aspkin/hSer_DH"/>
</dbReference>
<evidence type="ECO:0000256" key="16">
    <source>
        <dbReference type="ARBA" id="ARBA00022840"/>
    </source>
</evidence>
<evidence type="ECO:0000256" key="7">
    <source>
        <dbReference type="ARBA" id="ARBA00007952"/>
    </source>
</evidence>
<evidence type="ECO:0000256" key="22">
    <source>
        <dbReference type="ARBA" id="ARBA00023167"/>
    </source>
</evidence>
<keyword evidence="20" id="KW-0915">Sodium</keyword>
<comment type="similarity">
    <text evidence="8">In the N-terminal section; belongs to the aspartokinase family.</text>
</comment>
<dbReference type="InterPro" id="IPR001341">
    <property type="entry name" value="Asp_kinase"/>
</dbReference>
<dbReference type="FunFam" id="3.40.50.720:FF:000083">
    <property type="entry name" value="Bifunctional aspartokinase/homoserine dehydrogenase"/>
    <property type="match status" value="1"/>
</dbReference>
<keyword evidence="23" id="KW-0511">Multifunctional enzyme</keyword>
<keyword evidence="31" id="KW-1185">Reference proteome</keyword>
<dbReference type="InterPro" id="IPR036291">
    <property type="entry name" value="NAD(P)-bd_dom_sf"/>
</dbReference>
<evidence type="ECO:0000256" key="13">
    <source>
        <dbReference type="ARBA" id="ARBA00022723"/>
    </source>
</evidence>
<dbReference type="Pfam" id="PF22468">
    <property type="entry name" value="ACT_9"/>
    <property type="match status" value="2"/>
</dbReference>
<keyword evidence="19" id="KW-0520">NAD</keyword>
<keyword evidence="18" id="KW-0560">Oxidoreductase</keyword>
<dbReference type="InterPro" id="IPR036393">
    <property type="entry name" value="AceGlu_kinase-like_sf"/>
</dbReference>
<dbReference type="Pfam" id="PF03447">
    <property type="entry name" value="NAD_binding_3"/>
    <property type="match status" value="1"/>
</dbReference>
<comment type="function">
    <text evidence="24">Bifunctional aspartate kinase and homoserine dehydrogenase that catalyzes the first and the third steps toward the synthesis of lysine, methionine and threonine from aspartate.</text>
</comment>
<comment type="pathway">
    <text evidence="2">Amino-acid biosynthesis; L-lysine biosynthesis via DAP pathway; (S)-tetrahydrodipicolinate from L-aspartate: step 1/4.</text>
</comment>
<dbReference type="PROSITE" id="PS00324">
    <property type="entry name" value="ASPARTOKINASE"/>
    <property type="match status" value="1"/>
</dbReference>
<dbReference type="SUPFAM" id="SSF53633">
    <property type="entry name" value="Carbamate kinase-like"/>
    <property type="match status" value="1"/>
</dbReference>
<dbReference type="InterPro" id="IPR054352">
    <property type="entry name" value="ACT_Aspartokinase"/>
</dbReference>
<dbReference type="SUPFAM" id="SSF55347">
    <property type="entry name" value="Glyceraldehyde-3-phosphate dehydrogenase-like, C-terminal domain"/>
    <property type="match status" value="1"/>
</dbReference>
<evidence type="ECO:0000256" key="24">
    <source>
        <dbReference type="ARBA" id="ARBA00044938"/>
    </source>
</evidence>
<dbReference type="InterPro" id="IPR019811">
    <property type="entry name" value="HDH_CS"/>
</dbReference>
<dbReference type="PIRSF" id="PIRSF000727">
    <property type="entry name" value="ThrA"/>
    <property type="match status" value="1"/>
</dbReference>
<dbReference type="InterPro" id="IPR001342">
    <property type="entry name" value="HDH_cat"/>
</dbReference>
<dbReference type="InterPro" id="IPR018042">
    <property type="entry name" value="Aspartate_kinase_CS"/>
</dbReference>
<dbReference type="CDD" id="cd04922">
    <property type="entry name" value="ACT_AKi-HSDH-ThrA_2"/>
    <property type="match status" value="1"/>
</dbReference>
<evidence type="ECO:0000256" key="10">
    <source>
        <dbReference type="ARBA" id="ARBA00022605"/>
    </source>
</evidence>
<evidence type="ECO:0000256" key="28">
    <source>
        <dbReference type="SAM" id="Coils"/>
    </source>
</evidence>
<evidence type="ECO:0000313" key="31">
    <source>
        <dbReference type="Proteomes" id="UP000184212"/>
    </source>
</evidence>
<evidence type="ECO:0000256" key="9">
    <source>
        <dbReference type="ARBA" id="ARBA00011881"/>
    </source>
</evidence>
<comment type="catalytic activity">
    <reaction evidence="25">
        <text>L-aspartate + ATP = 4-phospho-L-aspartate + ADP</text>
        <dbReference type="Rhea" id="RHEA:23776"/>
        <dbReference type="ChEBI" id="CHEBI:29991"/>
        <dbReference type="ChEBI" id="CHEBI:30616"/>
        <dbReference type="ChEBI" id="CHEBI:57535"/>
        <dbReference type="ChEBI" id="CHEBI:456216"/>
        <dbReference type="EC" id="2.7.2.4"/>
    </reaction>
    <physiologicalReaction direction="left-to-right" evidence="25">
        <dbReference type="Rhea" id="RHEA:23777"/>
    </physiologicalReaction>
</comment>
<evidence type="ECO:0000256" key="26">
    <source>
        <dbReference type="ARBA" id="ARBA00048841"/>
    </source>
</evidence>
<proteinExistence type="inferred from homology"/>
<keyword evidence="16" id="KW-0067">ATP-binding</keyword>
<evidence type="ECO:0000256" key="19">
    <source>
        <dbReference type="ARBA" id="ARBA00023027"/>
    </source>
</evidence>
<dbReference type="GO" id="GO:0004072">
    <property type="term" value="F:aspartate kinase activity"/>
    <property type="evidence" value="ECO:0007669"/>
    <property type="project" value="UniProtKB-EC"/>
</dbReference>
<evidence type="ECO:0000256" key="23">
    <source>
        <dbReference type="ARBA" id="ARBA00023268"/>
    </source>
</evidence>
<evidence type="ECO:0000256" key="8">
    <source>
        <dbReference type="ARBA" id="ARBA00010046"/>
    </source>
</evidence>
<dbReference type="Gene3D" id="3.30.2130.10">
    <property type="entry name" value="VC0802-like"/>
    <property type="match status" value="1"/>
</dbReference>
<dbReference type="PROSITE" id="PS01042">
    <property type="entry name" value="HOMOSER_DHGENASE"/>
    <property type="match status" value="1"/>
</dbReference>
<dbReference type="CDD" id="cd04921">
    <property type="entry name" value="ACT_AKi-HSDH-ThrA-like_1"/>
    <property type="match status" value="1"/>
</dbReference>
<protein>
    <submittedName>
        <fullName evidence="30">Aspartate kinase</fullName>
    </submittedName>
</protein>
<evidence type="ECO:0000256" key="6">
    <source>
        <dbReference type="ARBA" id="ARBA00005139"/>
    </source>
</evidence>
<evidence type="ECO:0000256" key="21">
    <source>
        <dbReference type="ARBA" id="ARBA00023154"/>
    </source>
</evidence>
<dbReference type="FunFam" id="3.30.2130.10:FF:000001">
    <property type="entry name" value="Bifunctional aspartokinase/homoserine dehydrogenase"/>
    <property type="match status" value="1"/>
</dbReference>
<dbReference type="GO" id="GO:0009090">
    <property type="term" value="P:homoserine biosynthetic process"/>
    <property type="evidence" value="ECO:0007669"/>
    <property type="project" value="UniProtKB-ARBA"/>
</dbReference>
<organism evidence="30 31">
    <name type="scientific">Chryseolinea serpens</name>
    <dbReference type="NCBI Taxonomy" id="947013"/>
    <lineage>
        <taxon>Bacteria</taxon>
        <taxon>Pseudomonadati</taxon>
        <taxon>Bacteroidota</taxon>
        <taxon>Cytophagia</taxon>
        <taxon>Cytophagales</taxon>
        <taxon>Fulvivirgaceae</taxon>
        <taxon>Chryseolinea</taxon>
    </lineage>
</organism>
<dbReference type="InterPro" id="IPR001048">
    <property type="entry name" value="Asp/Glu/Uridylate_kinase"/>
</dbReference>
<dbReference type="STRING" id="947013.SAMN04488109_0749"/>
<evidence type="ECO:0000256" key="12">
    <source>
        <dbReference type="ARBA" id="ARBA00022697"/>
    </source>
</evidence>
<dbReference type="NCBIfam" id="NF006959">
    <property type="entry name" value="PRK09436.1"/>
    <property type="match status" value="1"/>
</dbReference>
<dbReference type="SUPFAM" id="SSF55021">
    <property type="entry name" value="ACT-like"/>
    <property type="match status" value="2"/>
</dbReference>
<evidence type="ECO:0000256" key="2">
    <source>
        <dbReference type="ARBA" id="ARBA00004766"/>
    </source>
</evidence>
<keyword evidence="21" id="KW-0457">Lysine biosynthesis</keyword>
<dbReference type="CDD" id="cd04243">
    <property type="entry name" value="AAK_AK-HSDH-like"/>
    <property type="match status" value="1"/>
</dbReference>
<dbReference type="InterPro" id="IPR042199">
    <property type="entry name" value="AsparK_Bifunc_asparK/hSer_DH"/>
</dbReference>
<dbReference type="RefSeq" id="WP_073131176.1">
    <property type="nucleotide sequence ID" value="NZ_FQWQ01000001.1"/>
</dbReference>
<comment type="pathway">
    <text evidence="6">Amino-acid biosynthesis; L-threonine biosynthesis; L-threonine from L-aspartate: step 1/5.</text>
</comment>